<comment type="caution">
    <text evidence="5">The sequence shown here is derived from an EMBL/GenBank/DDBJ whole genome shotgun (WGS) entry which is preliminary data.</text>
</comment>
<dbReference type="PROSITE" id="PS51450">
    <property type="entry name" value="LRR"/>
    <property type="match status" value="2"/>
</dbReference>
<sequence length="545" mass="60744">MAATWQEVVTAKKENRRELTLNGQDISRRIDESGFDNGVYDLISLNFLDISDTSMSELKSDIGRLVNVTSLILCNNQLVSIPAEIGSLTKLKVLNISNNRLKDLPESICSFPEIHTLNVSMNSLTSFPSVSSLSSIHILNISNNQLKALPDGIYDLEHLSELRASSNQIAELSPDILNLSRLSVLNLANNKLVDIPPELSMCTKLKELDVKGNKFKDRRFGKLVEQCQTKSLLDYLNNLLKKEGQKSGKGKEKKKRNKDKTAADDGDVEELKNMIEVLYFPSDKGLTITVTPAVLSVRPYIVCCIVRNINLQATNTFKNFITLQTKLHETVCQKRQSATIATHDLNSIKKPLTYDAMFPHALQIVPLSRQKEITGEKLVETLRKEAEEQRKEKKRSTISGVHKYLDLLADKVQYPCLINGNGQVISFPPITNSEKTKISKETTAILIEVTSSTNLDTCKKVMDELLYKMLEIGLGELRGDKQHSDGGVAGASGDTEDTVVFQQPTAQKLLVEQVKILDKEGSMKVVYPSRTDLISGVIEVLRPFD</sequence>
<keyword evidence="6" id="KW-1185">Reference proteome</keyword>
<dbReference type="SUPFAM" id="SSF52058">
    <property type="entry name" value="L domain-like"/>
    <property type="match status" value="1"/>
</dbReference>
<evidence type="ECO:0000259" key="4">
    <source>
        <dbReference type="SMART" id="SM00873"/>
    </source>
</evidence>
<keyword evidence="1" id="KW-0433">Leucine-rich repeat</keyword>
<dbReference type="PANTHER" id="PTHR10947">
    <property type="entry name" value="PHENYLALANYL-TRNA SYNTHETASE BETA CHAIN AND LEUCINE-RICH REPEAT-CONTAINING PROTEIN 47"/>
    <property type="match status" value="1"/>
</dbReference>
<dbReference type="InterPro" id="IPR020825">
    <property type="entry name" value="Phe-tRNA_synthase-like_B3/B4"/>
</dbReference>
<dbReference type="PANTHER" id="PTHR10947:SF3">
    <property type="entry name" value="LEUCINE-RICH REPEAT-CONTAINING PROTEIN 47"/>
    <property type="match status" value="1"/>
</dbReference>
<dbReference type="InterPro" id="IPR005146">
    <property type="entry name" value="B3/B4_tRNA-bd"/>
</dbReference>
<dbReference type="InterPro" id="IPR003591">
    <property type="entry name" value="Leu-rich_rpt_typical-subtyp"/>
</dbReference>
<organism evidence="5 6">
    <name type="scientific">Sinanodonta woodiana</name>
    <name type="common">Chinese pond mussel</name>
    <name type="synonym">Anodonta woodiana</name>
    <dbReference type="NCBI Taxonomy" id="1069815"/>
    <lineage>
        <taxon>Eukaryota</taxon>
        <taxon>Metazoa</taxon>
        <taxon>Spiralia</taxon>
        <taxon>Lophotrochozoa</taxon>
        <taxon>Mollusca</taxon>
        <taxon>Bivalvia</taxon>
        <taxon>Autobranchia</taxon>
        <taxon>Heteroconchia</taxon>
        <taxon>Palaeoheterodonta</taxon>
        <taxon>Unionida</taxon>
        <taxon>Unionoidea</taxon>
        <taxon>Unionidae</taxon>
        <taxon>Unioninae</taxon>
        <taxon>Sinanodonta</taxon>
    </lineage>
</organism>
<evidence type="ECO:0000256" key="1">
    <source>
        <dbReference type="ARBA" id="ARBA00022614"/>
    </source>
</evidence>
<dbReference type="Gene3D" id="3.80.10.10">
    <property type="entry name" value="Ribonuclease Inhibitor"/>
    <property type="match status" value="1"/>
</dbReference>
<dbReference type="AlphaFoldDB" id="A0ABD3VBE4"/>
<dbReference type="InterPro" id="IPR001611">
    <property type="entry name" value="Leu-rich_rpt"/>
</dbReference>
<dbReference type="InterPro" id="IPR025875">
    <property type="entry name" value="Leu-rich_rpt_4"/>
</dbReference>
<name>A0ABD3VBE4_SINWO</name>
<dbReference type="Pfam" id="PF13855">
    <property type="entry name" value="LRR_8"/>
    <property type="match status" value="1"/>
</dbReference>
<protein>
    <recommendedName>
        <fullName evidence="4">B3/B4 tRNA-binding domain-containing protein</fullName>
    </recommendedName>
</protein>
<dbReference type="InterPro" id="IPR032675">
    <property type="entry name" value="LRR_dom_sf"/>
</dbReference>
<evidence type="ECO:0000313" key="6">
    <source>
        <dbReference type="Proteomes" id="UP001634394"/>
    </source>
</evidence>
<dbReference type="SMART" id="SM00364">
    <property type="entry name" value="LRR_BAC"/>
    <property type="match status" value="5"/>
</dbReference>
<dbReference type="EMBL" id="JBJQND010000013">
    <property type="protein sequence ID" value="KAL3858083.1"/>
    <property type="molecule type" value="Genomic_DNA"/>
</dbReference>
<keyword evidence="2" id="KW-0677">Repeat</keyword>
<dbReference type="Proteomes" id="UP001634394">
    <property type="component" value="Unassembled WGS sequence"/>
</dbReference>
<dbReference type="Gene3D" id="3.50.40.10">
    <property type="entry name" value="Phenylalanyl-trna Synthetase, Chain B, domain 3"/>
    <property type="match status" value="1"/>
</dbReference>
<dbReference type="InterPro" id="IPR045060">
    <property type="entry name" value="Phe-tRNA-ligase_IIc_bsu"/>
</dbReference>
<dbReference type="SMART" id="SM00873">
    <property type="entry name" value="B3_4"/>
    <property type="match status" value="1"/>
</dbReference>
<evidence type="ECO:0000256" key="3">
    <source>
        <dbReference type="SAM" id="MobiDB-lite"/>
    </source>
</evidence>
<feature type="domain" description="B3/B4 tRNA-binding" evidence="4">
    <location>
        <begin position="297"/>
        <end position="474"/>
    </location>
</feature>
<gene>
    <name evidence="5" type="ORF">ACJMK2_012697</name>
</gene>
<evidence type="ECO:0000313" key="5">
    <source>
        <dbReference type="EMBL" id="KAL3858083.1"/>
    </source>
</evidence>
<reference evidence="5 6" key="1">
    <citation type="submission" date="2024-11" db="EMBL/GenBank/DDBJ databases">
        <title>Chromosome-level genome assembly of the freshwater bivalve Anodonta woodiana.</title>
        <authorList>
            <person name="Chen X."/>
        </authorList>
    </citation>
    <scope>NUCLEOTIDE SEQUENCE [LARGE SCALE GENOMIC DNA]</scope>
    <source>
        <strain evidence="5">MN2024</strain>
        <tissue evidence="5">Gills</tissue>
    </source>
</reference>
<dbReference type="Pfam" id="PF12799">
    <property type="entry name" value="LRR_4"/>
    <property type="match status" value="1"/>
</dbReference>
<evidence type="ECO:0000256" key="2">
    <source>
        <dbReference type="ARBA" id="ARBA00022737"/>
    </source>
</evidence>
<proteinExistence type="predicted"/>
<feature type="region of interest" description="Disordered" evidence="3">
    <location>
        <begin position="244"/>
        <end position="265"/>
    </location>
</feature>
<dbReference type="SMART" id="SM00369">
    <property type="entry name" value="LRR_TYP"/>
    <property type="match status" value="5"/>
</dbReference>
<accession>A0ABD3VBE4</accession>